<comment type="caution">
    <text evidence="2">The sequence shown here is derived from an EMBL/GenBank/DDBJ whole genome shotgun (WGS) entry which is preliminary data.</text>
</comment>
<keyword evidence="1" id="KW-1133">Transmembrane helix</keyword>
<dbReference type="Pfam" id="PF09997">
    <property type="entry name" value="DUF2238"/>
    <property type="match status" value="1"/>
</dbReference>
<evidence type="ECO:0000313" key="3">
    <source>
        <dbReference type="Proteomes" id="UP000178908"/>
    </source>
</evidence>
<organism evidence="2 3">
    <name type="scientific">Candidatus Yanofskybacteria bacterium RIFCSPHIGHO2_02_FULL_39_10</name>
    <dbReference type="NCBI Taxonomy" id="1802674"/>
    <lineage>
        <taxon>Bacteria</taxon>
        <taxon>Candidatus Yanofskyibacteriota</taxon>
    </lineage>
</organism>
<reference evidence="2 3" key="1">
    <citation type="journal article" date="2016" name="Nat. Commun.">
        <title>Thousands of microbial genomes shed light on interconnected biogeochemical processes in an aquifer system.</title>
        <authorList>
            <person name="Anantharaman K."/>
            <person name="Brown C.T."/>
            <person name="Hug L.A."/>
            <person name="Sharon I."/>
            <person name="Castelle C.J."/>
            <person name="Probst A.J."/>
            <person name="Thomas B.C."/>
            <person name="Singh A."/>
            <person name="Wilkins M.J."/>
            <person name="Karaoz U."/>
            <person name="Brodie E.L."/>
            <person name="Williams K.H."/>
            <person name="Hubbard S.S."/>
            <person name="Banfield J.F."/>
        </authorList>
    </citation>
    <scope>NUCLEOTIDE SEQUENCE [LARGE SCALE GENOMIC DNA]</scope>
</reference>
<evidence type="ECO:0000313" key="2">
    <source>
        <dbReference type="EMBL" id="OGN09533.1"/>
    </source>
</evidence>
<protein>
    <recommendedName>
        <fullName evidence="4">VanZ-like domain-containing protein</fullName>
    </recommendedName>
</protein>
<gene>
    <name evidence="2" type="ORF">A3C61_02550</name>
</gene>
<dbReference type="InterPro" id="IPR014509">
    <property type="entry name" value="YjdF-like"/>
</dbReference>
<proteinExistence type="predicted"/>
<feature type="transmembrane region" description="Helical" evidence="1">
    <location>
        <begin position="70"/>
        <end position="89"/>
    </location>
</feature>
<accession>A0A1F8F8R0</accession>
<keyword evidence="1" id="KW-0812">Transmembrane</keyword>
<feature type="transmembrane region" description="Helical" evidence="1">
    <location>
        <begin position="12"/>
        <end position="33"/>
    </location>
</feature>
<dbReference type="Proteomes" id="UP000178908">
    <property type="component" value="Unassembled WGS sequence"/>
</dbReference>
<evidence type="ECO:0008006" key="4">
    <source>
        <dbReference type="Google" id="ProtNLM"/>
    </source>
</evidence>
<dbReference type="EMBL" id="MGJO01000019">
    <property type="protein sequence ID" value="OGN09533.1"/>
    <property type="molecule type" value="Genomic_DNA"/>
</dbReference>
<feature type="transmembrane region" description="Helical" evidence="1">
    <location>
        <begin position="45"/>
        <end position="63"/>
    </location>
</feature>
<sequence>MIKIKFGVRLNLMKKSLIFLVILFLTNLPSIYYSWYLKIYGFDTIQHFLGGFFVAMFMTAYLAEHLRQKYYYKNIIIITGATVLVGVLWEFSEYTANQTLINPIYRWFGIKAYFMGDLRDTVKDLLMDNIGALAFCAFHFLRSGNAHKT</sequence>
<keyword evidence="1" id="KW-0472">Membrane</keyword>
<name>A0A1F8F8R0_9BACT</name>
<evidence type="ECO:0000256" key="1">
    <source>
        <dbReference type="SAM" id="Phobius"/>
    </source>
</evidence>
<dbReference type="AlphaFoldDB" id="A0A1F8F8R0"/>